<dbReference type="InterPro" id="IPR014284">
    <property type="entry name" value="RNA_pol_sigma-70_dom"/>
</dbReference>
<evidence type="ECO:0000259" key="6">
    <source>
        <dbReference type="Pfam" id="PF04542"/>
    </source>
</evidence>
<dbReference type="EMBL" id="CP002831">
    <property type="protein sequence ID" value="AFC24499.1"/>
    <property type="molecule type" value="Genomic_DNA"/>
</dbReference>
<dbReference type="InterPro" id="IPR013325">
    <property type="entry name" value="RNA_pol_sigma_r2"/>
</dbReference>
<evidence type="ECO:0000256" key="4">
    <source>
        <dbReference type="ARBA" id="ARBA00023125"/>
    </source>
</evidence>
<dbReference type="SUPFAM" id="SSF88659">
    <property type="entry name" value="Sigma3 and sigma4 domains of RNA polymerase sigma factors"/>
    <property type="match status" value="1"/>
</dbReference>
<dbReference type="Gene3D" id="1.10.1740.10">
    <property type="match status" value="1"/>
</dbReference>
<comment type="similarity">
    <text evidence="1">Belongs to the sigma-70 factor family. ECF subfamily.</text>
</comment>
<dbReference type="GO" id="GO:0016987">
    <property type="term" value="F:sigma factor activity"/>
    <property type="evidence" value="ECO:0007669"/>
    <property type="project" value="UniProtKB-KW"/>
</dbReference>
<dbReference type="InterPro" id="IPR039425">
    <property type="entry name" value="RNA_pol_sigma-70-like"/>
</dbReference>
<proteinExistence type="inferred from homology"/>
<sequence length="192" mass="22411">MEAKTRAEQSALSDEELVQMIVQEGQSDLFGVLYDRYAPLVYRKAVSLVKREALAEDLTHDIMLKIFTKLSQFEGRANFSLWVNTISYNHCMQHFRKNKRRKEEEVPEEFDIMSEDDIEAEQQELLEANVKELQRCLANIKKDYSVVLSMRYYAEMSIKQMAEALEMGESAIKMRLKRGREWLASCISPAKK</sequence>
<dbReference type="STRING" id="984262.SGRA_1764"/>
<organism evidence="8 9">
    <name type="scientific">Saprospira grandis (strain Lewin)</name>
    <dbReference type="NCBI Taxonomy" id="984262"/>
    <lineage>
        <taxon>Bacteria</taxon>
        <taxon>Pseudomonadati</taxon>
        <taxon>Bacteroidota</taxon>
        <taxon>Saprospiria</taxon>
        <taxon>Saprospirales</taxon>
        <taxon>Saprospiraceae</taxon>
        <taxon>Saprospira</taxon>
    </lineage>
</organism>
<feature type="domain" description="RNA polymerase sigma-70 region 2" evidence="6">
    <location>
        <begin position="33"/>
        <end position="101"/>
    </location>
</feature>
<dbReference type="InterPro" id="IPR007627">
    <property type="entry name" value="RNA_pol_sigma70_r2"/>
</dbReference>
<keyword evidence="5" id="KW-0804">Transcription</keyword>
<evidence type="ECO:0000256" key="5">
    <source>
        <dbReference type="ARBA" id="ARBA00023163"/>
    </source>
</evidence>
<keyword evidence="3" id="KW-0731">Sigma factor</keyword>
<dbReference type="PANTHER" id="PTHR43133">
    <property type="entry name" value="RNA POLYMERASE ECF-TYPE SIGMA FACTO"/>
    <property type="match status" value="1"/>
</dbReference>
<dbReference type="eggNOG" id="COG1595">
    <property type="taxonomic scope" value="Bacteria"/>
</dbReference>
<dbReference type="KEGG" id="sgn:SGRA_1764"/>
<dbReference type="GO" id="GO:0006352">
    <property type="term" value="P:DNA-templated transcription initiation"/>
    <property type="evidence" value="ECO:0007669"/>
    <property type="project" value="InterPro"/>
</dbReference>
<accession>H6KZA9</accession>
<dbReference type="HOGENOM" id="CLU_047691_3_4_10"/>
<dbReference type="AlphaFoldDB" id="H6KZA9"/>
<dbReference type="Pfam" id="PF08281">
    <property type="entry name" value="Sigma70_r4_2"/>
    <property type="match status" value="1"/>
</dbReference>
<keyword evidence="9" id="KW-1185">Reference proteome</keyword>
<evidence type="ECO:0000256" key="1">
    <source>
        <dbReference type="ARBA" id="ARBA00010641"/>
    </source>
</evidence>
<dbReference type="Gene3D" id="1.10.10.10">
    <property type="entry name" value="Winged helix-like DNA-binding domain superfamily/Winged helix DNA-binding domain"/>
    <property type="match status" value="1"/>
</dbReference>
<evidence type="ECO:0000256" key="2">
    <source>
        <dbReference type="ARBA" id="ARBA00023015"/>
    </source>
</evidence>
<name>H6KZA9_SAPGL</name>
<dbReference type="InterPro" id="IPR013324">
    <property type="entry name" value="RNA_pol_sigma_r3/r4-like"/>
</dbReference>
<dbReference type="OrthoDB" id="1027298at2"/>
<evidence type="ECO:0000313" key="8">
    <source>
        <dbReference type="EMBL" id="AFC24499.1"/>
    </source>
</evidence>
<dbReference type="NCBIfam" id="TIGR02937">
    <property type="entry name" value="sigma70-ECF"/>
    <property type="match status" value="1"/>
</dbReference>
<dbReference type="InterPro" id="IPR036388">
    <property type="entry name" value="WH-like_DNA-bd_sf"/>
</dbReference>
<protein>
    <submittedName>
        <fullName evidence="8">RNA polymerase, sigma-24 subunit, ecf subfamily protein</fullName>
    </submittedName>
</protein>
<dbReference type="SUPFAM" id="SSF88946">
    <property type="entry name" value="Sigma2 domain of RNA polymerase sigma factors"/>
    <property type="match status" value="1"/>
</dbReference>
<dbReference type="Proteomes" id="UP000007519">
    <property type="component" value="Chromosome"/>
</dbReference>
<dbReference type="RefSeq" id="WP_015692131.1">
    <property type="nucleotide sequence ID" value="NC_016940.1"/>
</dbReference>
<dbReference type="GO" id="GO:0003677">
    <property type="term" value="F:DNA binding"/>
    <property type="evidence" value="ECO:0007669"/>
    <property type="project" value="UniProtKB-KW"/>
</dbReference>
<evidence type="ECO:0000256" key="3">
    <source>
        <dbReference type="ARBA" id="ARBA00023082"/>
    </source>
</evidence>
<keyword evidence="2" id="KW-0805">Transcription regulation</keyword>
<dbReference type="PANTHER" id="PTHR43133:SF8">
    <property type="entry name" value="RNA POLYMERASE SIGMA FACTOR HI_1459-RELATED"/>
    <property type="match status" value="1"/>
</dbReference>
<dbReference type="Pfam" id="PF04542">
    <property type="entry name" value="Sigma70_r2"/>
    <property type="match status" value="1"/>
</dbReference>
<evidence type="ECO:0000313" key="9">
    <source>
        <dbReference type="Proteomes" id="UP000007519"/>
    </source>
</evidence>
<reference evidence="8 9" key="1">
    <citation type="journal article" date="2012" name="Stand. Genomic Sci.">
        <title>Complete genome sequencing and analysis of Saprospira grandis str. Lewin, a predatory marine bacterium.</title>
        <authorList>
            <person name="Saw J.H."/>
            <person name="Yuryev A."/>
            <person name="Kanbe M."/>
            <person name="Hou S."/>
            <person name="Young A.G."/>
            <person name="Aizawa S."/>
            <person name="Alam M."/>
        </authorList>
    </citation>
    <scope>NUCLEOTIDE SEQUENCE [LARGE SCALE GENOMIC DNA]</scope>
    <source>
        <strain evidence="8 9">Lewin</strain>
    </source>
</reference>
<feature type="domain" description="RNA polymerase sigma factor 70 region 4 type 2" evidence="7">
    <location>
        <begin position="132"/>
        <end position="183"/>
    </location>
</feature>
<gene>
    <name evidence="8" type="primary">rpoE</name>
    <name evidence="8" type="ordered locus">SGRA_1764</name>
</gene>
<evidence type="ECO:0000259" key="7">
    <source>
        <dbReference type="Pfam" id="PF08281"/>
    </source>
</evidence>
<dbReference type="InterPro" id="IPR013249">
    <property type="entry name" value="RNA_pol_sigma70_r4_t2"/>
</dbReference>
<keyword evidence="4" id="KW-0238">DNA-binding</keyword>